<dbReference type="InterPro" id="IPR042099">
    <property type="entry name" value="ANL_N_sf"/>
</dbReference>
<evidence type="ECO:0000256" key="1">
    <source>
        <dbReference type="ARBA" id="ARBA00006432"/>
    </source>
</evidence>
<dbReference type="InterPro" id="IPR020845">
    <property type="entry name" value="AMP-binding_CS"/>
</dbReference>
<dbReference type="Pfam" id="PF00501">
    <property type="entry name" value="AMP-binding"/>
    <property type="match status" value="1"/>
</dbReference>
<name>A0A6J5ZP14_9ZZZZ</name>
<feature type="domain" description="AMP-binding enzyme C-terminal" evidence="3">
    <location>
        <begin position="402"/>
        <end position="476"/>
    </location>
</feature>
<feature type="domain" description="AMP-dependent synthetase/ligase" evidence="2">
    <location>
        <begin position="3"/>
        <end position="351"/>
    </location>
</feature>
<dbReference type="InterPro" id="IPR000873">
    <property type="entry name" value="AMP-dep_synth/lig_dom"/>
</dbReference>
<evidence type="ECO:0000259" key="3">
    <source>
        <dbReference type="Pfam" id="PF13193"/>
    </source>
</evidence>
<accession>A0A6J5ZP14</accession>
<comment type="similarity">
    <text evidence="1">Belongs to the ATP-dependent AMP-binding enzyme family.</text>
</comment>
<dbReference type="GO" id="GO:0006631">
    <property type="term" value="P:fatty acid metabolic process"/>
    <property type="evidence" value="ECO:0007669"/>
    <property type="project" value="TreeGrafter"/>
</dbReference>
<dbReference type="CDD" id="cd05941">
    <property type="entry name" value="MCS"/>
    <property type="match status" value="1"/>
</dbReference>
<organism evidence="4">
    <name type="scientific">freshwater metagenome</name>
    <dbReference type="NCBI Taxonomy" id="449393"/>
    <lineage>
        <taxon>unclassified sequences</taxon>
        <taxon>metagenomes</taxon>
        <taxon>ecological metagenomes</taxon>
    </lineage>
</organism>
<dbReference type="Gene3D" id="3.30.300.30">
    <property type="match status" value="1"/>
</dbReference>
<dbReference type="PANTHER" id="PTHR43201:SF8">
    <property type="entry name" value="ACYL-COA SYNTHETASE FAMILY MEMBER 3"/>
    <property type="match status" value="1"/>
</dbReference>
<evidence type="ECO:0000259" key="2">
    <source>
        <dbReference type="Pfam" id="PF00501"/>
    </source>
</evidence>
<dbReference type="Pfam" id="PF13193">
    <property type="entry name" value="AMP-binding_C"/>
    <property type="match status" value="1"/>
</dbReference>
<dbReference type="PROSITE" id="PS00455">
    <property type="entry name" value="AMP_BINDING"/>
    <property type="match status" value="1"/>
</dbReference>
<dbReference type="PANTHER" id="PTHR43201">
    <property type="entry name" value="ACYL-COA SYNTHETASE"/>
    <property type="match status" value="1"/>
</dbReference>
<dbReference type="Gene3D" id="3.40.50.12780">
    <property type="entry name" value="N-terminal domain of ligase-like"/>
    <property type="match status" value="1"/>
</dbReference>
<reference evidence="4" key="1">
    <citation type="submission" date="2020-05" db="EMBL/GenBank/DDBJ databases">
        <authorList>
            <person name="Chiriac C."/>
            <person name="Salcher M."/>
            <person name="Ghai R."/>
            <person name="Kavagutti S V."/>
        </authorList>
    </citation>
    <scope>NUCLEOTIDE SEQUENCE</scope>
</reference>
<gene>
    <name evidence="4" type="ORF">UFOPK3331_01109</name>
</gene>
<dbReference type="EMBL" id="CAESAL010000035">
    <property type="protein sequence ID" value="CAB4342340.1"/>
    <property type="molecule type" value="Genomic_DNA"/>
</dbReference>
<dbReference type="GO" id="GO:0031956">
    <property type="term" value="F:medium-chain fatty acid-CoA ligase activity"/>
    <property type="evidence" value="ECO:0007669"/>
    <property type="project" value="TreeGrafter"/>
</dbReference>
<protein>
    <submittedName>
        <fullName evidence="4">Unannotated protein</fullName>
    </submittedName>
</protein>
<proteinExistence type="inferred from homology"/>
<evidence type="ECO:0000313" key="4">
    <source>
        <dbReference type="EMBL" id="CAB4342340.1"/>
    </source>
</evidence>
<sequence>MQLAQFGASTAVIDGDGAQSYSDLDGAATAVAAALIQAGVTSGSVVATVCPAGRWWLAGSFGVWRAGGVLLPLEASHPPADLRHPITDSAVTHVLCTPATNGLAQELSAFTGATVIDVREAVALSLAAELPSVVSDADAMIIYTSGTTGLPKGVVHTHRSLAAQCAAMVESWRWSPTDRIVCVLPLHHVHGLVNVTFTPLSIGATVETPGGFDALATWERLASGEVTVFMAVPTVYSRLVLAWLDADDATKSRLSAGAATLRLMVSGSAALPVSTLEQWRDISGHVLLERYGMTELGMALGNNFDRRVPGHVGWPFPGVEIRILDESGTDVADGESGELLVRGDQVFSRYLNRPDATAESFIDGWFRTGDVAQLTPDGYRLLGRASVDIIKSGGEKVSALDIEEVFRTHPAVADCAVVGLPDDEWGERVAMAWVADDAERPTDAEFRSWGKERLAPAKVPFRYLVVDTLPRNPMGKVTKVAVRELFT</sequence>
<dbReference type="SUPFAM" id="SSF56801">
    <property type="entry name" value="Acetyl-CoA synthetase-like"/>
    <property type="match status" value="1"/>
</dbReference>
<dbReference type="InterPro" id="IPR025110">
    <property type="entry name" value="AMP-bd_C"/>
</dbReference>
<dbReference type="InterPro" id="IPR045851">
    <property type="entry name" value="AMP-bd_C_sf"/>
</dbReference>
<dbReference type="AlphaFoldDB" id="A0A6J5ZP14"/>